<dbReference type="AlphaFoldDB" id="W4L749"/>
<reference evidence="4 5" key="1">
    <citation type="journal article" date="2014" name="Nature">
        <title>An environmental bacterial taxon with a large and distinct metabolic repertoire.</title>
        <authorList>
            <person name="Wilson M.C."/>
            <person name="Mori T."/>
            <person name="Ruckert C."/>
            <person name="Uria A.R."/>
            <person name="Helf M.J."/>
            <person name="Takada K."/>
            <person name="Gernert C."/>
            <person name="Steffens U.A."/>
            <person name="Heycke N."/>
            <person name="Schmitt S."/>
            <person name="Rinke C."/>
            <person name="Helfrich E.J."/>
            <person name="Brachmann A.O."/>
            <person name="Gurgui C."/>
            <person name="Wakimoto T."/>
            <person name="Kracht M."/>
            <person name="Crusemann M."/>
            <person name="Hentschel U."/>
            <person name="Abe I."/>
            <person name="Matsunaga S."/>
            <person name="Kalinowski J."/>
            <person name="Takeyama H."/>
            <person name="Piel J."/>
        </authorList>
    </citation>
    <scope>NUCLEOTIDE SEQUENCE [LARGE SCALE GENOMIC DNA]</scope>
    <source>
        <strain evidence="5">TSY1</strain>
    </source>
</reference>
<dbReference type="HOGENOM" id="CLU_017153_0_0_7"/>
<evidence type="ECO:0000313" key="4">
    <source>
        <dbReference type="EMBL" id="ETW93893.1"/>
    </source>
</evidence>
<evidence type="ECO:0000256" key="2">
    <source>
        <dbReference type="SAM" id="SignalP"/>
    </source>
</evidence>
<comment type="similarity">
    <text evidence="1">Belongs to the intimin/invasin family.</text>
</comment>
<evidence type="ECO:0000256" key="1">
    <source>
        <dbReference type="ARBA" id="ARBA00010116"/>
    </source>
</evidence>
<dbReference type="PROSITE" id="PS51257">
    <property type="entry name" value="PROKAR_LIPOPROTEIN"/>
    <property type="match status" value="1"/>
</dbReference>
<feature type="domain" description="Big-1" evidence="3">
    <location>
        <begin position="469"/>
        <end position="575"/>
    </location>
</feature>
<dbReference type="SMART" id="SM00634">
    <property type="entry name" value="BID_1"/>
    <property type="match status" value="4"/>
</dbReference>
<feature type="domain" description="Big-1" evidence="3">
    <location>
        <begin position="157"/>
        <end position="250"/>
    </location>
</feature>
<dbReference type="Proteomes" id="UP000019141">
    <property type="component" value="Unassembled WGS sequence"/>
</dbReference>
<comment type="caution">
    <text evidence="4">The sequence shown here is derived from an EMBL/GenBank/DDBJ whole genome shotgun (WGS) entry which is preliminary data.</text>
</comment>
<dbReference type="Pfam" id="PF02369">
    <property type="entry name" value="Big_1"/>
    <property type="match status" value="2"/>
</dbReference>
<dbReference type="SUPFAM" id="SSF49373">
    <property type="entry name" value="Invasin/intimin cell-adhesion fragments"/>
    <property type="match status" value="5"/>
</dbReference>
<protein>
    <recommendedName>
        <fullName evidence="3">Big-1 domain-containing protein</fullName>
    </recommendedName>
</protein>
<feature type="domain" description="Big-1" evidence="3">
    <location>
        <begin position="44"/>
        <end position="151"/>
    </location>
</feature>
<dbReference type="InterPro" id="IPR003344">
    <property type="entry name" value="Big_1_dom"/>
</dbReference>
<dbReference type="InterPro" id="IPR008964">
    <property type="entry name" value="Invasin/intimin_cell_adhesion"/>
</dbReference>
<feature type="chain" id="PRO_5004845725" description="Big-1 domain-containing protein" evidence="2">
    <location>
        <begin position="22"/>
        <end position="1023"/>
    </location>
</feature>
<dbReference type="InterPro" id="IPR013783">
    <property type="entry name" value="Ig-like_fold"/>
</dbReference>
<organism evidence="4 5">
    <name type="scientific">Entotheonella factor</name>
    <dbReference type="NCBI Taxonomy" id="1429438"/>
    <lineage>
        <taxon>Bacteria</taxon>
        <taxon>Pseudomonadati</taxon>
        <taxon>Nitrospinota/Tectimicrobiota group</taxon>
        <taxon>Candidatus Tectimicrobiota</taxon>
        <taxon>Candidatus Entotheonellia</taxon>
        <taxon>Candidatus Entotheonellales</taxon>
        <taxon>Candidatus Entotheonellaceae</taxon>
        <taxon>Candidatus Entotheonella</taxon>
    </lineage>
</organism>
<dbReference type="Gene3D" id="2.60.40.10">
    <property type="entry name" value="Immunoglobulins"/>
    <property type="match status" value="5"/>
</dbReference>
<keyword evidence="5" id="KW-1185">Reference proteome</keyword>
<dbReference type="PROSITE" id="PS51127">
    <property type="entry name" value="BIG1"/>
    <property type="match status" value="3"/>
</dbReference>
<gene>
    <name evidence="4" type="ORF">ETSY1_37245</name>
</gene>
<feature type="signal peptide" evidence="2">
    <location>
        <begin position="1"/>
        <end position="21"/>
    </location>
</feature>
<keyword evidence="2" id="KW-0732">Signal</keyword>
<dbReference type="EMBL" id="AZHW01001154">
    <property type="protein sequence ID" value="ETW93893.1"/>
    <property type="molecule type" value="Genomic_DNA"/>
</dbReference>
<evidence type="ECO:0000313" key="5">
    <source>
        <dbReference type="Proteomes" id="UP000019141"/>
    </source>
</evidence>
<evidence type="ECO:0000259" key="3">
    <source>
        <dbReference type="PROSITE" id="PS51127"/>
    </source>
</evidence>
<accession>W4L749</accession>
<name>W4L749_ENTF1</name>
<proteinExistence type="inferred from homology"/>
<sequence length="1023" mass="104860">MPATVRMTMVFLLALVPIAFLQGCGSNSGGDSAVSNSGANLNLTLRSTTGANTLTADGTSSLDIEVSAASQDDGRPIANLEILFSTTAGVLSAGVPTNTNTRQVTGNSITVRTNANGIAFVTLTATNIVGTAIVTAETPGGFRQSFTVSFVSGVPAAMTLAASPNTISSGASAAIEARVVDDMGRAVAGVTVTFSVSPNLSGSILGTTTVNTDVEGIASTTLTGGAAAGTDTVRAQISGNITATADVAVIAQTTGGDTPPTVSIDSVSLLVSSPQLDSDDSQQKVTLTALVRDDNNNFVPDIPVSFSADSGGIQVLQGVTDAAGAATAELGTAGDPANRIIEVTATAGTFSDTNVVEVSGTTLTLNGPNTLAQGGTTTLSILLQNSGGNGIPNECVAIVSTSNNTLASPTEAAAGECTNIGSASDFKLKTDFNGQATLDVTVNQGGQHTITARALARTTTLGSRVTEGILTLTVSSANFIFLSPPPAQEINLGNLETVTIQWQDDQGVAQAGKTVNFFITRGEVSGGNLTVSSSVTDNQGQATVSISANTAGPGVVTAEADEAGGPSAQLAVEFVATNPTSLILQANPTSLGVNLPGDTDQQSIITAVVRDVNHNLVKNQQVSFTLTDNTGGSIFPASAVTDSFGRASTVYTAGSVSSAQDGVVIESRVVGTDNCDAEDAVLAGACDKVALTVAQQAVFVTLGTSHLIEEAANTNGTMYDKPYSVLVTDINSNPIEGATVELNLYPTRYQKGFYTLAFDEDLNCVGWAKFPTVDFDINVPFEDDRDQACDNEDVNRNGIWDGAEDLNGNGVLDANEDLNGNGILDRGEDINANSALDPGNIAEVPTTVTTDATGVGLFHIRYAREYTWVEVELEARVTVFGSEDIDTARFFLPGLASDFNDCEISPPGQISPYGTDTTCSCNETVDPSCPTIDRLIPVSISPTFTIASVGDTISFSVAGGTQTLYDLSVTTGGIIIPSTTIPFDPTGTNFQVLIDSAPLSGEIQVTVRDRNSSLAADALVQIP</sequence>